<dbReference type="OrthoDB" id="8062037at2759"/>
<evidence type="ECO:0000313" key="7">
    <source>
        <dbReference type="EMBL" id="ODV75764.1"/>
    </source>
</evidence>
<keyword evidence="2 4" id="KW-0863">Zinc-finger</keyword>
<accession>A0A1E4S8E8</accession>
<dbReference type="Pfam" id="PF13639">
    <property type="entry name" value="zf-RING_2"/>
    <property type="match status" value="1"/>
</dbReference>
<keyword evidence="8" id="KW-1185">Reference proteome</keyword>
<feature type="region of interest" description="Disordered" evidence="5">
    <location>
        <begin position="1"/>
        <end position="50"/>
    </location>
</feature>
<dbReference type="EMBL" id="KV453925">
    <property type="protein sequence ID" value="ODV75764.1"/>
    <property type="molecule type" value="Genomic_DNA"/>
</dbReference>
<dbReference type="Proteomes" id="UP000094389">
    <property type="component" value="Unassembled WGS sequence"/>
</dbReference>
<dbReference type="InterPro" id="IPR013083">
    <property type="entry name" value="Znf_RING/FYVE/PHD"/>
</dbReference>
<feature type="compositionally biased region" description="Low complexity" evidence="5">
    <location>
        <begin position="20"/>
        <end position="39"/>
    </location>
</feature>
<dbReference type="GeneID" id="30988318"/>
<dbReference type="STRING" id="983966.A0A1E4S8E8"/>
<dbReference type="GO" id="GO:0008270">
    <property type="term" value="F:zinc ion binding"/>
    <property type="evidence" value="ECO:0007669"/>
    <property type="project" value="UniProtKB-KW"/>
</dbReference>
<keyword evidence="1" id="KW-0479">Metal-binding</keyword>
<feature type="compositionally biased region" description="Polar residues" evidence="5">
    <location>
        <begin position="1"/>
        <end position="19"/>
    </location>
</feature>
<dbReference type="AlphaFoldDB" id="A0A1E4S8E8"/>
<evidence type="ECO:0000256" key="2">
    <source>
        <dbReference type="ARBA" id="ARBA00022771"/>
    </source>
</evidence>
<gene>
    <name evidence="7" type="ORF">CYBJADRAFT_165176</name>
</gene>
<dbReference type="SUPFAM" id="SSF57850">
    <property type="entry name" value="RING/U-box"/>
    <property type="match status" value="1"/>
</dbReference>
<evidence type="ECO:0000256" key="1">
    <source>
        <dbReference type="ARBA" id="ARBA00022723"/>
    </source>
</evidence>
<dbReference type="PANTHER" id="PTHR15710">
    <property type="entry name" value="E3 UBIQUITIN-PROTEIN LIGASE PRAJA"/>
    <property type="match status" value="1"/>
</dbReference>
<feature type="domain" description="RING-type" evidence="6">
    <location>
        <begin position="172"/>
        <end position="279"/>
    </location>
</feature>
<evidence type="ECO:0000313" key="8">
    <source>
        <dbReference type="Proteomes" id="UP000094389"/>
    </source>
</evidence>
<keyword evidence="3" id="KW-0862">Zinc</keyword>
<evidence type="ECO:0000256" key="5">
    <source>
        <dbReference type="SAM" id="MobiDB-lite"/>
    </source>
</evidence>
<sequence>MSQPNGNVPNGFGAQSQGGNMNNNNNNNNSMPNDYQNNNAGGSNNHVRPTATTTTTSFISVQPIILGTAANLQQVPTNDPDVLFRGAFGTAVPQFSVTVNRTNITPEGNVAGEPVFNFNNLPPFLRDMVENAIRLGGSAFNGPSSKKHATEDAIKHLEIINPEDLEENESCCAICYEPFDNPIMDSGFESRNIATRREVASRQRFLAIDGDPGIVIPRDATARSHSELNFVYKDDKKTQKTETIVQPEHIPVRMPCKHIFGRSCLVEWLHSNVSCPLCRREVEAEEPAETTSGNISRERLLNTRSQSLIMNRAFCPADWASKELTNEDPAIPYPLATNSRRSGRGALHGRTVIHFADSPV</sequence>
<protein>
    <recommendedName>
        <fullName evidence="6">RING-type domain-containing protein</fullName>
    </recommendedName>
</protein>
<dbReference type="InterPro" id="IPR001841">
    <property type="entry name" value="Znf_RING"/>
</dbReference>
<evidence type="ECO:0000256" key="4">
    <source>
        <dbReference type="PROSITE-ProRule" id="PRU00175"/>
    </source>
</evidence>
<dbReference type="PROSITE" id="PS50089">
    <property type="entry name" value="ZF_RING_2"/>
    <property type="match status" value="1"/>
</dbReference>
<dbReference type="RefSeq" id="XP_020072803.1">
    <property type="nucleotide sequence ID" value="XM_020213922.1"/>
</dbReference>
<dbReference type="OMA" id="ENESCCA"/>
<evidence type="ECO:0000256" key="3">
    <source>
        <dbReference type="ARBA" id="ARBA00022833"/>
    </source>
</evidence>
<name>A0A1E4S8E8_CYBJN</name>
<evidence type="ECO:0000259" key="6">
    <source>
        <dbReference type="PROSITE" id="PS50089"/>
    </source>
</evidence>
<reference evidence="7 8" key="1">
    <citation type="journal article" date="2016" name="Proc. Natl. Acad. Sci. U.S.A.">
        <title>Comparative genomics of biotechnologically important yeasts.</title>
        <authorList>
            <person name="Riley R."/>
            <person name="Haridas S."/>
            <person name="Wolfe K.H."/>
            <person name="Lopes M.R."/>
            <person name="Hittinger C.T."/>
            <person name="Goeker M."/>
            <person name="Salamov A.A."/>
            <person name="Wisecaver J.H."/>
            <person name="Long T.M."/>
            <person name="Calvey C.H."/>
            <person name="Aerts A.L."/>
            <person name="Barry K.W."/>
            <person name="Choi C."/>
            <person name="Clum A."/>
            <person name="Coughlan A.Y."/>
            <person name="Deshpande S."/>
            <person name="Douglass A.P."/>
            <person name="Hanson S.J."/>
            <person name="Klenk H.-P."/>
            <person name="LaButti K.M."/>
            <person name="Lapidus A."/>
            <person name="Lindquist E.A."/>
            <person name="Lipzen A.M."/>
            <person name="Meier-Kolthoff J.P."/>
            <person name="Ohm R.A."/>
            <person name="Otillar R.P."/>
            <person name="Pangilinan J.L."/>
            <person name="Peng Y."/>
            <person name="Rokas A."/>
            <person name="Rosa C.A."/>
            <person name="Scheuner C."/>
            <person name="Sibirny A.A."/>
            <person name="Slot J.C."/>
            <person name="Stielow J.B."/>
            <person name="Sun H."/>
            <person name="Kurtzman C.P."/>
            <person name="Blackwell M."/>
            <person name="Grigoriev I.V."/>
            <person name="Jeffries T.W."/>
        </authorList>
    </citation>
    <scope>NUCLEOTIDE SEQUENCE [LARGE SCALE GENOMIC DNA]</scope>
    <source>
        <strain evidence="8">ATCC 18201 / CBS 1600 / BCRC 20928 / JCM 3617 / NBRC 0987 / NRRL Y-1542</strain>
    </source>
</reference>
<organism evidence="7 8">
    <name type="scientific">Cyberlindnera jadinii (strain ATCC 18201 / CBS 1600 / BCRC 20928 / JCM 3617 / NBRC 0987 / NRRL Y-1542)</name>
    <name type="common">Torula yeast</name>
    <name type="synonym">Candida utilis</name>
    <dbReference type="NCBI Taxonomy" id="983966"/>
    <lineage>
        <taxon>Eukaryota</taxon>
        <taxon>Fungi</taxon>
        <taxon>Dikarya</taxon>
        <taxon>Ascomycota</taxon>
        <taxon>Saccharomycotina</taxon>
        <taxon>Saccharomycetes</taxon>
        <taxon>Phaffomycetales</taxon>
        <taxon>Phaffomycetaceae</taxon>
        <taxon>Cyberlindnera</taxon>
    </lineage>
</organism>
<proteinExistence type="predicted"/>
<dbReference type="Gene3D" id="3.30.40.10">
    <property type="entry name" value="Zinc/RING finger domain, C3HC4 (zinc finger)"/>
    <property type="match status" value="1"/>
</dbReference>